<dbReference type="SFLD" id="SFLDG01019">
    <property type="entry name" value="Terpene_Cyclase_Like_1_C_Termi"/>
    <property type="match status" value="1"/>
</dbReference>
<keyword evidence="4" id="KW-0863">Zinc-finger</keyword>
<dbReference type="Pfam" id="PF07727">
    <property type="entry name" value="RVT_2"/>
    <property type="match status" value="1"/>
</dbReference>
<keyword evidence="2" id="KW-0460">Magnesium</keyword>
<dbReference type="Proteomes" id="UP000829196">
    <property type="component" value="Unassembled WGS sequence"/>
</dbReference>
<dbReference type="Pfam" id="PF14223">
    <property type="entry name" value="Retrotran_gag_2"/>
    <property type="match status" value="1"/>
</dbReference>
<dbReference type="GO" id="GO:0003676">
    <property type="term" value="F:nucleic acid binding"/>
    <property type="evidence" value="ECO:0007669"/>
    <property type="project" value="InterPro"/>
</dbReference>
<dbReference type="PANTHER" id="PTHR31225">
    <property type="entry name" value="OS04G0344100 PROTEIN-RELATED"/>
    <property type="match status" value="1"/>
</dbReference>
<feature type="domain" description="CCHC-type" evidence="5">
    <location>
        <begin position="367"/>
        <end position="382"/>
    </location>
</feature>
<dbReference type="InterPro" id="IPR044814">
    <property type="entry name" value="Terpene_cyclase_plant_C1"/>
</dbReference>
<dbReference type="InterPro" id="IPR013103">
    <property type="entry name" value="RVT_2"/>
</dbReference>
<dbReference type="Pfam" id="PF03936">
    <property type="entry name" value="Terpene_synth_C"/>
    <property type="match status" value="1"/>
</dbReference>
<dbReference type="EMBL" id="JAGYWB010000010">
    <property type="protein sequence ID" value="KAI0508093.1"/>
    <property type="molecule type" value="Genomic_DNA"/>
</dbReference>
<dbReference type="InterPro" id="IPR050148">
    <property type="entry name" value="Terpene_synthase-like"/>
</dbReference>
<dbReference type="InterPro" id="IPR054722">
    <property type="entry name" value="PolX-like_BBD"/>
</dbReference>
<dbReference type="Pfam" id="PF00098">
    <property type="entry name" value="zf-CCHC"/>
    <property type="match status" value="1"/>
</dbReference>
<dbReference type="InterPro" id="IPR001878">
    <property type="entry name" value="Znf_CCHC"/>
</dbReference>
<dbReference type="GO" id="GO:0010333">
    <property type="term" value="F:terpene synthase activity"/>
    <property type="evidence" value="ECO:0007669"/>
    <property type="project" value="InterPro"/>
</dbReference>
<evidence type="ECO:0000256" key="3">
    <source>
        <dbReference type="ARBA" id="ARBA00023239"/>
    </source>
</evidence>
<evidence type="ECO:0000259" key="5">
    <source>
        <dbReference type="PROSITE" id="PS50158"/>
    </source>
</evidence>
<keyword evidence="7" id="KW-1185">Reference proteome</keyword>
<dbReference type="SFLD" id="SFLDS00005">
    <property type="entry name" value="Isoprenoid_Synthase_Type_I"/>
    <property type="match status" value="1"/>
</dbReference>
<dbReference type="SMART" id="SM00343">
    <property type="entry name" value="ZnF_C2HC"/>
    <property type="match status" value="1"/>
</dbReference>
<dbReference type="InterPro" id="IPR008949">
    <property type="entry name" value="Isoprenoid_synthase_dom_sf"/>
</dbReference>
<proteinExistence type="predicted"/>
<evidence type="ECO:0000313" key="6">
    <source>
        <dbReference type="EMBL" id="KAI0508093.1"/>
    </source>
</evidence>
<keyword evidence="1" id="KW-0479">Metal-binding</keyword>
<keyword evidence="3" id="KW-0456">Lyase</keyword>
<dbReference type="InterPro" id="IPR034741">
    <property type="entry name" value="Terpene_cyclase-like_1_C"/>
</dbReference>
<dbReference type="GO" id="GO:0016102">
    <property type="term" value="P:diterpenoid biosynthetic process"/>
    <property type="evidence" value="ECO:0007669"/>
    <property type="project" value="InterPro"/>
</dbReference>
<dbReference type="InterPro" id="IPR008930">
    <property type="entry name" value="Terpenoid_cyclase/PrenylTrfase"/>
</dbReference>
<dbReference type="InterPro" id="IPR005630">
    <property type="entry name" value="Terpene_synthase_metal-bd"/>
</dbReference>
<protein>
    <recommendedName>
        <fullName evidence="5">CCHC-type domain-containing protein</fullName>
    </recommendedName>
</protein>
<evidence type="ECO:0000313" key="7">
    <source>
        <dbReference type="Proteomes" id="UP000829196"/>
    </source>
</evidence>
<dbReference type="CDD" id="cd00684">
    <property type="entry name" value="Terpene_cyclase_plant_C1"/>
    <property type="match status" value="1"/>
</dbReference>
<dbReference type="GO" id="GO:0000287">
    <property type="term" value="F:magnesium ion binding"/>
    <property type="evidence" value="ECO:0007669"/>
    <property type="project" value="InterPro"/>
</dbReference>
<dbReference type="InterPro" id="IPR036965">
    <property type="entry name" value="Terpene_synth_N_sf"/>
</dbReference>
<sequence length="1144" mass="133668">MTIRYYKDEVSLNEEGWKYVQRRVMELIYMDNPMTDICHYILYIKWHPVKNAFLIKTYENLIFLPGRYPFVQDDQTMATFGNRKTPEGYSITRPPLFDNIPFDFWKTRMSTFLQSLDYRMWILVQEGYTKPTRLVDGVRVETPFTDWTIEERDLAQLNAKCLNSFFCALKSEDYMRVSTCKSGKDIWDRLCITYEGTNEVKQSRLNILLHDYELFRMKPNESISDMYTRFTQIVTSLHALGRELTNAEMVNKILRYLPTSYDAKITEITESKDLNIYSIDNLLGSLIAYEQGVSQRKIDAGEPRKEKNIALKVEESESEHSQLKDEDDIALMTRQFRSFLKRKQKRRQKWNRGKFNRNGKVSNEVICYECRKPGHIKTDCPKLKATPVKEKVEEKPMVKKGKKKFQRAFWADSASDSSETEKEEEVTNLYLMADNVEQSDQEEGCSHTRSHGSIWYLDSGCSKHMTRNTAQFITLEVRSGGKVTLGDNTTKKVVGSDEGIFVGYSSVGKSYRVFNKRTLVIEETTHVVFDESGNLEEPNVVEDEIEENSQKIDRINLEEDVEENLERENPLPRDLRFSKNHPRELIIGEPSEGVRTRRGLNKEVNHSTFISIIEPTNIDQALSDEFWILAMQEELNQFVRNKVWELTTRPKDQSVVGTKWVFKNKMNDSGVVIRNKARLVAKGYNQIEGIDFEETFAPVARLEAIRVLLAFACFKDVFNRFLDDNGDFQDCLSNNVKALLSLYEAAYLGFPEEDILEKAKTFSRVHLELLICKMDPSLVLMVRNALEIPLVRRIDRLKARNYIEIYDKYRLCNQELLDFAKFDFNILQSIHQEEVQIISEWWKGLGFSKHLTFVRDRIVESYFWMLATYSEPCYSHARVIMSKVMPLVVATDDIYDVYGTLEELELFTNVIERWDLDRVNMLPEYMQRFFLALYNTFKEIEDELAPQHNSFRVHYLIDEFKRMARAYLQESKWASVEYVPKLEEHLRVTLITAGYSLITCASYLGMKEVISKDTYEWVASLPKILKSINIVGRLKNDIGSYQNEQKRNHVASSIQCYAKEHGSSEMEACKKLKEMVEEHWKIINREFVSTDYIPSSLIKPVLNLACFTDFVYKDTADIYTDSSEFMKETIAKVLIEPVLVLRKD</sequence>
<dbReference type="PANTHER" id="PTHR31225:SF93">
    <property type="entry name" value="ALPHA-HUMULENE_(-)-(E)-BETA-CARYOPHYLLENE SYNTHASE"/>
    <property type="match status" value="1"/>
</dbReference>
<gene>
    <name evidence="6" type="ORF">KFK09_014227</name>
</gene>
<reference evidence="6" key="1">
    <citation type="journal article" date="2022" name="Front. Genet.">
        <title>Chromosome-Scale Assembly of the Dendrobium nobile Genome Provides Insights Into the Molecular Mechanism of the Biosynthesis of the Medicinal Active Ingredient of Dendrobium.</title>
        <authorList>
            <person name="Xu Q."/>
            <person name="Niu S.-C."/>
            <person name="Li K.-L."/>
            <person name="Zheng P.-J."/>
            <person name="Zhang X.-J."/>
            <person name="Jia Y."/>
            <person name="Liu Y."/>
            <person name="Niu Y.-X."/>
            <person name="Yu L.-H."/>
            <person name="Chen D.-F."/>
            <person name="Zhang G.-Q."/>
        </authorList>
    </citation>
    <scope>NUCLEOTIDE SEQUENCE</scope>
    <source>
        <tissue evidence="6">Leaf</tissue>
    </source>
</reference>
<name>A0A8T3B9A7_DENNO</name>
<evidence type="ECO:0000256" key="4">
    <source>
        <dbReference type="PROSITE-ProRule" id="PRU00047"/>
    </source>
</evidence>
<dbReference type="SMR" id="A0A8T3B9A7"/>
<dbReference type="Gene3D" id="4.10.60.10">
    <property type="entry name" value="Zinc finger, CCHC-type"/>
    <property type="match status" value="1"/>
</dbReference>
<dbReference type="PROSITE" id="PS50158">
    <property type="entry name" value="ZF_CCHC"/>
    <property type="match status" value="1"/>
</dbReference>
<dbReference type="Gene3D" id="1.50.10.130">
    <property type="entry name" value="Terpene synthase, N-terminal domain"/>
    <property type="match status" value="1"/>
</dbReference>
<evidence type="ECO:0000256" key="1">
    <source>
        <dbReference type="ARBA" id="ARBA00022723"/>
    </source>
</evidence>
<organism evidence="6 7">
    <name type="scientific">Dendrobium nobile</name>
    <name type="common">Orchid</name>
    <dbReference type="NCBI Taxonomy" id="94219"/>
    <lineage>
        <taxon>Eukaryota</taxon>
        <taxon>Viridiplantae</taxon>
        <taxon>Streptophyta</taxon>
        <taxon>Embryophyta</taxon>
        <taxon>Tracheophyta</taxon>
        <taxon>Spermatophyta</taxon>
        <taxon>Magnoliopsida</taxon>
        <taxon>Liliopsida</taxon>
        <taxon>Asparagales</taxon>
        <taxon>Orchidaceae</taxon>
        <taxon>Epidendroideae</taxon>
        <taxon>Malaxideae</taxon>
        <taxon>Dendrobiinae</taxon>
        <taxon>Dendrobium</taxon>
    </lineage>
</organism>
<dbReference type="SUPFAM" id="SSF48239">
    <property type="entry name" value="Terpenoid cyclases/Protein prenyltransferases"/>
    <property type="match status" value="1"/>
</dbReference>
<dbReference type="Pfam" id="PF22936">
    <property type="entry name" value="Pol_BBD"/>
    <property type="match status" value="1"/>
</dbReference>
<dbReference type="SUPFAM" id="SSF48576">
    <property type="entry name" value="Terpenoid synthases"/>
    <property type="match status" value="1"/>
</dbReference>
<evidence type="ECO:0000256" key="2">
    <source>
        <dbReference type="ARBA" id="ARBA00022842"/>
    </source>
</evidence>
<dbReference type="InterPro" id="IPR036875">
    <property type="entry name" value="Znf_CCHC_sf"/>
</dbReference>
<dbReference type="OrthoDB" id="97058at2759"/>
<dbReference type="SUPFAM" id="SSF57756">
    <property type="entry name" value="Retrovirus zinc finger-like domains"/>
    <property type="match status" value="1"/>
</dbReference>
<dbReference type="AlphaFoldDB" id="A0A8T3B9A7"/>
<dbReference type="Gene3D" id="1.10.600.10">
    <property type="entry name" value="Farnesyl Diphosphate Synthase"/>
    <property type="match status" value="1"/>
</dbReference>
<keyword evidence="4" id="KW-0862">Zinc</keyword>
<dbReference type="GO" id="GO:0008270">
    <property type="term" value="F:zinc ion binding"/>
    <property type="evidence" value="ECO:0007669"/>
    <property type="project" value="UniProtKB-KW"/>
</dbReference>
<accession>A0A8T3B9A7</accession>
<comment type="caution">
    <text evidence="6">The sequence shown here is derived from an EMBL/GenBank/DDBJ whole genome shotgun (WGS) entry which is preliminary data.</text>
</comment>
<dbReference type="FunFam" id="1.10.600.10:FF:000007">
    <property type="entry name" value="Isoprene synthase, chloroplastic"/>
    <property type="match status" value="1"/>
</dbReference>